<gene>
    <name evidence="6" type="ORF">SAMN04488052_103100</name>
</gene>
<keyword evidence="6" id="KW-0808">Transferase</keyword>
<accession>A0A1H8SP67</accession>
<dbReference type="RefSeq" id="WP_171909863.1">
    <property type="nucleotide sequence ID" value="NZ_FOEG01000003.1"/>
</dbReference>
<proteinExistence type="inferred from homology"/>
<reference evidence="6 7" key="1">
    <citation type="submission" date="2016-10" db="EMBL/GenBank/DDBJ databases">
        <authorList>
            <person name="de Groot N.N."/>
        </authorList>
    </citation>
    <scope>NUCLEOTIDE SEQUENCE [LARGE SCALE GENOMIC DNA]</scope>
    <source>
        <strain evidence="6 7">CGMCC 1.6291</strain>
    </source>
</reference>
<dbReference type="InterPro" id="IPR050179">
    <property type="entry name" value="Trans_hexapeptide_repeat"/>
</dbReference>
<dbReference type="InterPro" id="IPR011004">
    <property type="entry name" value="Trimer_LpxA-like_sf"/>
</dbReference>
<feature type="domain" description="PglD N-terminal" evidence="4">
    <location>
        <begin position="6"/>
        <end position="83"/>
    </location>
</feature>
<dbReference type="Gene3D" id="2.160.10.10">
    <property type="entry name" value="Hexapeptide repeat proteins"/>
    <property type="match status" value="1"/>
</dbReference>
<dbReference type="Proteomes" id="UP000199657">
    <property type="component" value="Unassembled WGS sequence"/>
</dbReference>
<evidence type="ECO:0000313" key="6">
    <source>
        <dbReference type="EMBL" id="SEO80326.1"/>
    </source>
</evidence>
<keyword evidence="2" id="KW-0677">Repeat</keyword>
<keyword evidence="7" id="KW-1185">Reference proteome</keyword>
<dbReference type="InterPro" id="IPR056729">
    <property type="entry name" value="GMPPB_C"/>
</dbReference>
<dbReference type="PANTHER" id="PTHR43300:SF7">
    <property type="entry name" value="UDP-N-ACETYLBACILLOSAMINE N-ACETYLTRANSFERASE"/>
    <property type="match status" value="1"/>
</dbReference>
<dbReference type="Pfam" id="PF17836">
    <property type="entry name" value="PglD_N"/>
    <property type="match status" value="1"/>
</dbReference>
<name>A0A1H8SP67_9GAMM</name>
<dbReference type="PANTHER" id="PTHR43300">
    <property type="entry name" value="ACETYLTRANSFERASE"/>
    <property type="match status" value="1"/>
</dbReference>
<comment type="similarity">
    <text evidence="1">Belongs to the transferase hexapeptide repeat family.</text>
</comment>
<dbReference type="AlphaFoldDB" id="A0A1H8SP67"/>
<evidence type="ECO:0000256" key="2">
    <source>
        <dbReference type="ARBA" id="ARBA00022737"/>
    </source>
</evidence>
<evidence type="ECO:0000259" key="4">
    <source>
        <dbReference type="Pfam" id="PF17836"/>
    </source>
</evidence>
<dbReference type="Pfam" id="PF25087">
    <property type="entry name" value="GMPPB_C"/>
    <property type="match status" value="1"/>
</dbReference>
<evidence type="ECO:0000259" key="5">
    <source>
        <dbReference type="Pfam" id="PF25087"/>
    </source>
</evidence>
<evidence type="ECO:0000256" key="3">
    <source>
        <dbReference type="ARBA" id="ARBA00023315"/>
    </source>
</evidence>
<feature type="domain" description="Mannose-1-phosphate guanyltransferase C-terminal" evidence="5">
    <location>
        <begin position="93"/>
        <end position="191"/>
    </location>
</feature>
<dbReference type="Gene3D" id="3.40.50.20">
    <property type="match status" value="1"/>
</dbReference>
<dbReference type="SUPFAM" id="SSF51161">
    <property type="entry name" value="Trimeric LpxA-like enzymes"/>
    <property type="match status" value="1"/>
</dbReference>
<dbReference type="STRING" id="406100.SAMN04488052_103100"/>
<dbReference type="GO" id="GO:0016746">
    <property type="term" value="F:acyltransferase activity"/>
    <property type="evidence" value="ECO:0007669"/>
    <property type="project" value="UniProtKB-KW"/>
</dbReference>
<organism evidence="6 7">
    <name type="scientific">Aquisalimonas asiatica</name>
    <dbReference type="NCBI Taxonomy" id="406100"/>
    <lineage>
        <taxon>Bacteria</taxon>
        <taxon>Pseudomonadati</taxon>
        <taxon>Pseudomonadota</taxon>
        <taxon>Gammaproteobacteria</taxon>
        <taxon>Chromatiales</taxon>
        <taxon>Ectothiorhodospiraceae</taxon>
        <taxon>Aquisalimonas</taxon>
    </lineage>
</organism>
<sequence>MADQPKLLIVGAGGFGRTVAETVLRQGGYELAGFLDDGLAAGDTVFGRPVLGPLDAIDQQALQAECAIVAIGDNQVRADMHARLVGRGLEVVTVIHPDASVAPSASVGDGVVVMGGVVVGTEAQLGNGVIVNAGATVDHHAVVEEFGHVGAGSVLAGGARVGERAWLRAGCVLGYRAEVEPGRILPPGTVLGE</sequence>
<evidence type="ECO:0000313" key="7">
    <source>
        <dbReference type="Proteomes" id="UP000199657"/>
    </source>
</evidence>
<evidence type="ECO:0000256" key="1">
    <source>
        <dbReference type="ARBA" id="ARBA00007274"/>
    </source>
</evidence>
<dbReference type="EMBL" id="FOEG01000003">
    <property type="protein sequence ID" value="SEO80326.1"/>
    <property type="molecule type" value="Genomic_DNA"/>
</dbReference>
<dbReference type="InterPro" id="IPR041561">
    <property type="entry name" value="PglD_N"/>
</dbReference>
<protein>
    <submittedName>
        <fullName evidence="6">Sugar O-acyltransferase, sialic acid O-acetyltransferase NeuD family</fullName>
    </submittedName>
</protein>
<keyword evidence="3 6" id="KW-0012">Acyltransferase</keyword>